<dbReference type="Pfam" id="PF00531">
    <property type="entry name" value="Death"/>
    <property type="match status" value="1"/>
</dbReference>
<gene>
    <name evidence="20" type="primary">Fas</name>
    <name evidence="20" type="ORF">SAKLUC_R00219</name>
</gene>
<dbReference type="InterPro" id="IPR011029">
    <property type="entry name" value="DEATH-like_dom_sf"/>
</dbReference>
<keyword evidence="12" id="KW-0449">Lipoprotein</keyword>
<keyword evidence="11" id="KW-0325">Glycoprotein</keyword>
<dbReference type="InterPro" id="IPR000488">
    <property type="entry name" value="Death_dom"/>
</dbReference>
<dbReference type="GO" id="GO:0032872">
    <property type="term" value="P:regulation of stress-activated MAPK cascade"/>
    <property type="evidence" value="ECO:0007669"/>
    <property type="project" value="TreeGrafter"/>
</dbReference>
<evidence type="ECO:0000256" key="12">
    <source>
        <dbReference type="ARBA" id="ARBA00023288"/>
    </source>
</evidence>
<evidence type="ECO:0000256" key="17">
    <source>
        <dbReference type="SAM" id="Phobius"/>
    </source>
</evidence>
<keyword evidence="4" id="KW-1003">Cell membrane</keyword>
<reference evidence="20 21" key="1">
    <citation type="submission" date="2019-09" db="EMBL/GenBank/DDBJ databases">
        <title>Bird 10,000 Genomes (B10K) Project - Family phase.</title>
        <authorList>
            <person name="Zhang G."/>
        </authorList>
    </citation>
    <scope>NUCLEOTIDE SEQUENCE [LARGE SCALE GENOMIC DNA]</scope>
    <source>
        <strain evidence="20">B10K-DU-001-06</strain>
        <tissue evidence="20">Muscle</tissue>
    </source>
</reference>
<keyword evidence="17" id="KW-0812">Transmembrane</keyword>
<dbReference type="SUPFAM" id="SSF47986">
    <property type="entry name" value="DEATH domain"/>
    <property type="match status" value="1"/>
</dbReference>
<dbReference type="GO" id="GO:0097192">
    <property type="term" value="P:extrinsic apoptotic signaling pathway in absence of ligand"/>
    <property type="evidence" value="ECO:0007669"/>
    <property type="project" value="TreeGrafter"/>
</dbReference>
<evidence type="ECO:0000256" key="10">
    <source>
        <dbReference type="ARBA" id="ARBA00023157"/>
    </source>
</evidence>
<dbReference type="GO" id="GO:0097049">
    <property type="term" value="P:motor neuron apoptotic process"/>
    <property type="evidence" value="ECO:0007669"/>
    <property type="project" value="TreeGrafter"/>
</dbReference>
<evidence type="ECO:0000259" key="19">
    <source>
        <dbReference type="PROSITE" id="PS50050"/>
    </source>
</evidence>
<dbReference type="Pfam" id="PF00020">
    <property type="entry name" value="TNFR_c6"/>
    <property type="match status" value="2"/>
</dbReference>
<dbReference type="GO" id="GO:0031265">
    <property type="term" value="C:CD95 death-inducing signaling complex"/>
    <property type="evidence" value="ECO:0007669"/>
    <property type="project" value="TreeGrafter"/>
</dbReference>
<evidence type="ECO:0000256" key="1">
    <source>
        <dbReference type="ARBA" id="ARBA00004251"/>
    </source>
</evidence>
<dbReference type="SMART" id="SM00208">
    <property type="entry name" value="TNFR"/>
    <property type="match status" value="2"/>
</dbReference>
<name>A0A7K8ZC98_9PASS</name>
<evidence type="ECO:0000256" key="16">
    <source>
        <dbReference type="PROSITE-ProRule" id="PRU00206"/>
    </source>
</evidence>
<feature type="repeat" description="TNFR-Cys" evidence="16">
    <location>
        <begin position="75"/>
        <end position="115"/>
    </location>
</feature>
<dbReference type="Proteomes" id="UP000558958">
    <property type="component" value="Unassembled WGS sequence"/>
</dbReference>
<feature type="domain" description="TNFR-Cys" evidence="19">
    <location>
        <begin position="75"/>
        <end position="115"/>
    </location>
</feature>
<feature type="non-terminal residue" evidence="20">
    <location>
        <position position="1"/>
    </location>
</feature>
<comment type="caution">
    <text evidence="16">Lacks conserved residue(s) required for the propagation of feature annotation.</text>
</comment>
<accession>A0A7K8ZC98</accession>
<comment type="subcellular location">
    <subcellularLocation>
        <location evidence="1">Cell membrane</location>
        <topology evidence="1">Single-pass type I membrane protein</topology>
    </subcellularLocation>
    <subcellularLocation>
        <location evidence="2">Membrane raft</location>
    </subcellularLocation>
</comment>
<dbReference type="AlphaFoldDB" id="A0A7K8ZC98"/>
<feature type="repeat" description="TNFR-Cys" evidence="16">
    <location>
        <begin position="31"/>
        <end position="74"/>
    </location>
</feature>
<evidence type="ECO:0000256" key="13">
    <source>
        <dbReference type="ARBA" id="ARBA00030181"/>
    </source>
</evidence>
<evidence type="ECO:0000256" key="15">
    <source>
        <dbReference type="ARBA" id="ARBA00032502"/>
    </source>
</evidence>
<keyword evidence="7" id="KW-0677">Repeat</keyword>
<feature type="non-terminal residue" evidence="20">
    <location>
        <position position="269"/>
    </location>
</feature>
<dbReference type="GO" id="GO:0045121">
    <property type="term" value="C:membrane raft"/>
    <property type="evidence" value="ECO:0007669"/>
    <property type="project" value="UniProtKB-SubCell"/>
</dbReference>
<dbReference type="GO" id="GO:0005516">
    <property type="term" value="F:calmodulin binding"/>
    <property type="evidence" value="ECO:0007669"/>
    <property type="project" value="UniProtKB-KW"/>
</dbReference>
<keyword evidence="9" id="KW-0564">Palmitate</keyword>
<dbReference type="PANTHER" id="PTHR46874:SF1">
    <property type="entry name" value="TUMOR NECROSIS FACTOR RECEPTOR SUPERFAMILY MEMBER 6"/>
    <property type="match status" value="1"/>
</dbReference>
<feature type="domain" description="TNFR-Cys" evidence="19">
    <location>
        <begin position="31"/>
        <end position="74"/>
    </location>
</feature>
<evidence type="ECO:0000256" key="8">
    <source>
        <dbReference type="ARBA" id="ARBA00022860"/>
    </source>
</evidence>
<dbReference type="GO" id="GO:0009897">
    <property type="term" value="C:external side of plasma membrane"/>
    <property type="evidence" value="ECO:0007669"/>
    <property type="project" value="TreeGrafter"/>
</dbReference>
<dbReference type="GO" id="GO:0006955">
    <property type="term" value="P:immune response"/>
    <property type="evidence" value="ECO:0007669"/>
    <property type="project" value="InterPro"/>
</dbReference>
<keyword evidence="8" id="KW-0112">Calmodulin-binding</keyword>
<evidence type="ECO:0000313" key="21">
    <source>
        <dbReference type="Proteomes" id="UP000558958"/>
    </source>
</evidence>
<dbReference type="InterPro" id="IPR008063">
    <property type="entry name" value="Fas_rcpt"/>
</dbReference>
<keyword evidence="6" id="KW-0732">Signal</keyword>
<dbReference type="GO" id="GO:0043066">
    <property type="term" value="P:negative regulation of apoptotic process"/>
    <property type="evidence" value="ECO:0007669"/>
    <property type="project" value="TreeGrafter"/>
</dbReference>
<evidence type="ECO:0000313" key="20">
    <source>
        <dbReference type="EMBL" id="NXG12687.1"/>
    </source>
</evidence>
<dbReference type="GO" id="GO:0006924">
    <property type="term" value="P:activation-induced cell death of T cells"/>
    <property type="evidence" value="ECO:0007669"/>
    <property type="project" value="TreeGrafter"/>
</dbReference>
<dbReference type="PANTHER" id="PTHR46874">
    <property type="entry name" value="TUMOR NECROSIS FACTOR RECEPTOR SUPERFAMILY MEMBER 6"/>
    <property type="match status" value="1"/>
</dbReference>
<sequence length="269" mass="29724">LNGQCCKKCKSGFVKNTGIDCPTDISKHCVACESGKEFINYPNDLSKCKRCSSCDRVFGLEVAKNCTPEEDTKCACAKNHFCNISSVPCGHCNPCTICESGIIEKQCTSTSDTVCGIKGKKKKKEYFVSTLLLSRPVILAQQQTLAKEIPIHIVLIMAFSVPSALILVLFLDADLSNHIPDIVKLMTLQEVLAFVRHHHVQEPTIDQITRDWAGDTSEQKIKLFGAWYQHHGMKGACATLISSLRQLKMCAAADKIERKLKAAFSRQEG</sequence>
<dbReference type="Gene3D" id="2.10.50.10">
    <property type="entry name" value="Tumor Necrosis Factor Receptor, subunit A, domain 2"/>
    <property type="match status" value="1"/>
</dbReference>
<dbReference type="PROSITE" id="PS50017">
    <property type="entry name" value="DEATH_DOMAIN"/>
    <property type="match status" value="1"/>
</dbReference>
<evidence type="ECO:0000256" key="3">
    <source>
        <dbReference type="ARBA" id="ARBA00015761"/>
    </source>
</evidence>
<keyword evidence="21" id="KW-1185">Reference proteome</keyword>
<dbReference type="Gene3D" id="1.10.533.10">
    <property type="entry name" value="Death Domain, Fas"/>
    <property type="match status" value="1"/>
</dbReference>
<evidence type="ECO:0000256" key="7">
    <source>
        <dbReference type="ARBA" id="ARBA00022737"/>
    </source>
</evidence>
<evidence type="ECO:0000256" key="9">
    <source>
        <dbReference type="ARBA" id="ARBA00023139"/>
    </source>
</evidence>
<dbReference type="PROSITE" id="PS50050">
    <property type="entry name" value="TNFR_NGFR_2"/>
    <property type="match status" value="2"/>
</dbReference>
<dbReference type="EMBL" id="VWZD01013789">
    <property type="protein sequence ID" value="NXG12687.1"/>
    <property type="molecule type" value="Genomic_DNA"/>
</dbReference>
<evidence type="ECO:0000256" key="14">
    <source>
        <dbReference type="ARBA" id="ARBA00032338"/>
    </source>
</evidence>
<dbReference type="GO" id="GO:0005031">
    <property type="term" value="F:tumor necrosis factor receptor activity"/>
    <property type="evidence" value="ECO:0007669"/>
    <property type="project" value="TreeGrafter"/>
</dbReference>
<dbReference type="PRINTS" id="PR01680">
    <property type="entry name" value="TNFACTORR6"/>
</dbReference>
<dbReference type="InterPro" id="IPR001368">
    <property type="entry name" value="TNFR/NGFR_Cys_rich_reg"/>
</dbReference>
<dbReference type="SMART" id="SM00005">
    <property type="entry name" value="DEATH"/>
    <property type="match status" value="1"/>
</dbReference>
<evidence type="ECO:0000259" key="18">
    <source>
        <dbReference type="PROSITE" id="PS50017"/>
    </source>
</evidence>
<keyword evidence="10" id="KW-1015">Disulfide bond</keyword>
<feature type="transmembrane region" description="Helical" evidence="17">
    <location>
        <begin position="149"/>
        <end position="171"/>
    </location>
</feature>
<evidence type="ECO:0000256" key="4">
    <source>
        <dbReference type="ARBA" id="ARBA00022475"/>
    </source>
</evidence>
<evidence type="ECO:0000256" key="2">
    <source>
        <dbReference type="ARBA" id="ARBA00004285"/>
    </source>
</evidence>
<evidence type="ECO:0000256" key="11">
    <source>
        <dbReference type="ARBA" id="ARBA00023180"/>
    </source>
</evidence>
<keyword evidence="5" id="KW-0053">Apoptosis</keyword>
<protein>
    <recommendedName>
        <fullName evidence="3">Tumor necrosis factor receptor superfamily member 6</fullName>
    </recommendedName>
    <alternativeName>
        <fullName evidence="14">Apo-1 antigen</fullName>
    </alternativeName>
    <alternativeName>
        <fullName evidence="15">Apoptosis-mediating surface antigen FAS</fullName>
    </alternativeName>
    <alternativeName>
        <fullName evidence="13">FASLG receptor</fullName>
    </alternativeName>
</protein>
<keyword evidence="17" id="KW-0472">Membrane</keyword>
<evidence type="ECO:0000256" key="6">
    <source>
        <dbReference type="ARBA" id="ARBA00022729"/>
    </source>
</evidence>
<dbReference type="GO" id="GO:0097527">
    <property type="term" value="P:necroptotic signaling pathway"/>
    <property type="evidence" value="ECO:0007669"/>
    <property type="project" value="TreeGrafter"/>
</dbReference>
<feature type="domain" description="Death" evidence="18">
    <location>
        <begin position="194"/>
        <end position="260"/>
    </location>
</feature>
<evidence type="ECO:0000256" key="5">
    <source>
        <dbReference type="ARBA" id="ARBA00022703"/>
    </source>
</evidence>
<proteinExistence type="predicted"/>
<comment type="caution">
    <text evidence="20">The sequence shown here is derived from an EMBL/GenBank/DDBJ whole genome shotgun (WGS) entry which is preliminary data.</text>
</comment>
<keyword evidence="17" id="KW-1133">Transmembrane helix</keyword>
<dbReference type="SUPFAM" id="SSF57586">
    <property type="entry name" value="TNF receptor-like"/>
    <property type="match status" value="2"/>
</dbReference>
<organism evidence="20 21">
    <name type="scientific">Sakesphorus luctuosus</name>
    <dbReference type="NCBI Taxonomy" id="419690"/>
    <lineage>
        <taxon>Eukaryota</taxon>
        <taxon>Metazoa</taxon>
        <taxon>Chordata</taxon>
        <taxon>Craniata</taxon>
        <taxon>Vertebrata</taxon>
        <taxon>Euteleostomi</taxon>
        <taxon>Archelosauria</taxon>
        <taxon>Archosauria</taxon>
        <taxon>Dinosauria</taxon>
        <taxon>Saurischia</taxon>
        <taxon>Theropoda</taxon>
        <taxon>Coelurosauria</taxon>
        <taxon>Aves</taxon>
        <taxon>Neognathae</taxon>
        <taxon>Neoaves</taxon>
        <taxon>Telluraves</taxon>
        <taxon>Australaves</taxon>
        <taxon>Passeriformes</taxon>
        <taxon>Thamnophilidae</taxon>
        <taxon>Sakesphorus</taxon>
    </lineage>
</organism>